<dbReference type="KEGG" id="egl:EGR_07389"/>
<dbReference type="GeneID" id="36343104"/>
<evidence type="ECO:0008006" key="3">
    <source>
        <dbReference type="Google" id="ProtNLM"/>
    </source>
</evidence>
<evidence type="ECO:0000313" key="1">
    <source>
        <dbReference type="EMBL" id="EUB57729.1"/>
    </source>
</evidence>
<organism evidence="1 2">
    <name type="scientific">Echinococcus granulosus</name>
    <name type="common">Hydatid tapeworm</name>
    <dbReference type="NCBI Taxonomy" id="6210"/>
    <lineage>
        <taxon>Eukaryota</taxon>
        <taxon>Metazoa</taxon>
        <taxon>Spiralia</taxon>
        <taxon>Lophotrochozoa</taxon>
        <taxon>Platyhelminthes</taxon>
        <taxon>Cestoda</taxon>
        <taxon>Eucestoda</taxon>
        <taxon>Cyclophyllidea</taxon>
        <taxon>Taeniidae</taxon>
        <taxon>Echinococcus</taxon>
        <taxon>Echinococcus granulosus group</taxon>
    </lineage>
</organism>
<dbReference type="Proteomes" id="UP000019149">
    <property type="component" value="Unassembled WGS sequence"/>
</dbReference>
<keyword evidence="2" id="KW-1185">Reference proteome</keyword>
<dbReference type="OMA" id="ENWPANE"/>
<accession>W6UW77</accession>
<reference evidence="1 2" key="1">
    <citation type="journal article" date="2013" name="Nat. Genet.">
        <title>The genome of the hydatid tapeworm Echinococcus granulosus.</title>
        <authorList>
            <person name="Zheng H."/>
            <person name="Zhang W."/>
            <person name="Zhang L."/>
            <person name="Zhang Z."/>
            <person name="Li J."/>
            <person name="Lu G."/>
            <person name="Zhu Y."/>
            <person name="Wang Y."/>
            <person name="Huang Y."/>
            <person name="Liu J."/>
            <person name="Kang H."/>
            <person name="Chen J."/>
            <person name="Wang L."/>
            <person name="Chen A."/>
            <person name="Yu S."/>
            <person name="Gao Z."/>
            <person name="Jin L."/>
            <person name="Gu W."/>
            <person name="Wang Z."/>
            <person name="Zhao L."/>
            <person name="Shi B."/>
            <person name="Wen H."/>
            <person name="Lin R."/>
            <person name="Jones M.K."/>
            <person name="Brejova B."/>
            <person name="Vinar T."/>
            <person name="Zhao G."/>
            <person name="McManus D.P."/>
            <person name="Chen Z."/>
            <person name="Zhou Y."/>
            <person name="Wang S."/>
        </authorList>
    </citation>
    <scope>NUCLEOTIDE SEQUENCE [LARGE SCALE GENOMIC DNA]</scope>
</reference>
<evidence type="ECO:0000313" key="2">
    <source>
        <dbReference type="Proteomes" id="UP000019149"/>
    </source>
</evidence>
<dbReference type="AlphaFoldDB" id="W6UW77"/>
<dbReference type="CTD" id="36343104"/>
<name>W6UW77_ECHGR</name>
<protein>
    <recommendedName>
        <fullName evidence="3">Protein asteroid</fullName>
    </recommendedName>
</protein>
<dbReference type="RefSeq" id="XP_024348925.1">
    <property type="nucleotide sequence ID" value="XM_024496638.1"/>
</dbReference>
<comment type="caution">
    <text evidence="1">The sequence shown here is derived from an EMBL/GenBank/DDBJ whole genome shotgun (WGS) entry which is preliminary data.</text>
</comment>
<dbReference type="OrthoDB" id="25987at2759"/>
<dbReference type="EMBL" id="APAU02000076">
    <property type="protein sequence ID" value="EUB57729.1"/>
    <property type="molecule type" value="Genomic_DNA"/>
</dbReference>
<sequence length="755" mass="84678">MVVGLLGLVGGIEAYVFEPPSSLYLIFNPIEFLNICVKKFEKFGDIGAYGVDLLRARALFEDGLRDILRCGVKPIPIFGGLSNESGLGVKSVANRYLKSRKNYKEADLDVAAARYRIAYCLDCPIASMSSQYYVISRPTILPEEIQTLTINEMKLVDLTTDFYRMDKEEGKAVLKLKVYHPELSALCGVPATSRPLIALLMNSDLLPRLPAAIKVEPSGSDSYTSAKLRAVIDWVAKTNPIHVLQAIMESITDPKYIDYISSSILLYLRTFCPDFVEASKVLRVLGLGQWIPPIKAPIRRVEEEKEHPHQRPSSPMLFFQTAAGLLKGTVPADRPVDFLYRWPAALVHLYRSNTLQRLFIAPLYSKFGVVFICNNDYLIELPYVYGPSRILRYVHYCLLMGVEEANGLSSKLVGLRPHAKEICYEGNFRFKTYMVEVKPMQLPRNCTVDDFIHTIIGLDRTIDVPDWSVALVLSCVLWHQEKVEHRDCDIAECPLILSVLVLAVATRYNVKCGVPVVAEHYDTLKSLVVTKMKESGAFPNAAVEKKLMHSALELMTMYDHYVSLCRLLTALQEGSGTPDFSSAAYNRFPPNYAIFPSLALLVYMAAHLKCEKTPSAVAVRLWLVNAFLHANNDASDVARLKDALTEFSTLQKLVPKIKLSFTAPKVDVTDPPPYFLPKEERPPLKNSIHPRDNEVPLKKPRWSPVLDYLCEGKIATLSPPTRRTTDRGVAGTEPPSLLYTRQTATLHLDSGRHVQ</sequence>
<gene>
    <name evidence="1" type="ORF">EGR_07389</name>
</gene>
<proteinExistence type="predicted"/>